<dbReference type="GO" id="GO:0016020">
    <property type="term" value="C:membrane"/>
    <property type="evidence" value="ECO:0007669"/>
    <property type="project" value="GOC"/>
</dbReference>
<proteinExistence type="predicted"/>
<sequence>MAMKKSNTELSKKKIILMACGLLLLFNIVPIVKYFFGLIKPFIITIRNTSPIHFTPSIPVPLDSKTISKAIGGVPKVIHQSWKNKEIPYLFKQWQNTWLSTHKDWEYVLWTDEDNRELVKQHYPWFLRTYDSYAKGVMRADSARCLYMHRYGGVYADLDMESLRPTEDLLRNTIKDASSDKPVAIMGYMSDHFYYEHNVPNAWMISTPGHPFWLFCLSKMIELEAKGVNGAEYLTGPVMLYKAINEYSEIKTLINGKEQGSITEGENQIHDLIILKPSLIYPISWYRPRSLPRGCESLGGIELKKSETSRIVRDVDKCKAAFPEAYTITYWTHSW</sequence>
<dbReference type="Gene3D" id="3.90.550.20">
    <property type="match status" value="1"/>
</dbReference>
<evidence type="ECO:0000313" key="3">
    <source>
        <dbReference type="Proteomes" id="UP001431209"/>
    </source>
</evidence>
<gene>
    <name evidence="2" type="ORF">AKO1_009033</name>
</gene>
<keyword evidence="2" id="KW-0328">Glycosyltransferase</keyword>
<dbReference type="Pfam" id="PF04488">
    <property type="entry name" value="Gly_transf_sug"/>
    <property type="match status" value="1"/>
</dbReference>
<dbReference type="GO" id="GO:0000030">
    <property type="term" value="F:mannosyltransferase activity"/>
    <property type="evidence" value="ECO:0007669"/>
    <property type="project" value="TreeGrafter"/>
</dbReference>
<accession>A0AAW2ZI88</accession>
<dbReference type="PANTHER" id="PTHR32385">
    <property type="entry name" value="MANNOSYL PHOSPHORYLINOSITOL CERAMIDE SYNTHASE"/>
    <property type="match status" value="1"/>
</dbReference>
<dbReference type="InterPro" id="IPR051706">
    <property type="entry name" value="Glycosyltransferase_domain"/>
</dbReference>
<keyword evidence="1" id="KW-0808">Transferase</keyword>
<dbReference type="PANTHER" id="PTHR32385:SF23">
    <property type="entry name" value="NUCLEOTIDE-DIPHOSPHO-SUGAR TRANSFERASE"/>
    <property type="match status" value="1"/>
</dbReference>
<dbReference type="GO" id="GO:0051999">
    <property type="term" value="P:mannosyl-inositol phosphorylceramide biosynthetic process"/>
    <property type="evidence" value="ECO:0007669"/>
    <property type="project" value="TreeGrafter"/>
</dbReference>
<keyword evidence="3" id="KW-1185">Reference proteome</keyword>
<comment type="caution">
    <text evidence="2">The sequence shown here is derived from an EMBL/GenBank/DDBJ whole genome shotgun (WGS) entry which is preliminary data.</text>
</comment>
<dbReference type="AlphaFoldDB" id="A0AAW2ZI88"/>
<reference evidence="2 3" key="1">
    <citation type="submission" date="2024-03" db="EMBL/GenBank/DDBJ databases">
        <title>The Acrasis kona genome and developmental transcriptomes reveal deep origins of eukaryotic multicellular pathways.</title>
        <authorList>
            <person name="Sheikh S."/>
            <person name="Fu C.-J."/>
            <person name="Brown M.W."/>
            <person name="Baldauf S.L."/>
        </authorList>
    </citation>
    <scope>NUCLEOTIDE SEQUENCE [LARGE SCALE GENOMIC DNA]</scope>
    <source>
        <strain evidence="2 3">ATCC MYA-3509</strain>
    </source>
</reference>
<dbReference type="Proteomes" id="UP001431209">
    <property type="component" value="Unassembled WGS sequence"/>
</dbReference>
<dbReference type="SUPFAM" id="SSF53448">
    <property type="entry name" value="Nucleotide-diphospho-sugar transferases"/>
    <property type="match status" value="1"/>
</dbReference>
<organism evidence="2 3">
    <name type="scientific">Acrasis kona</name>
    <dbReference type="NCBI Taxonomy" id="1008807"/>
    <lineage>
        <taxon>Eukaryota</taxon>
        <taxon>Discoba</taxon>
        <taxon>Heterolobosea</taxon>
        <taxon>Tetramitia</taxon>
        <taxon>Eutetramitia</taxon>
        <taxon>Acrasidae</taxon>
        <taxon>Acrasis</taxon>
    </lineage>
</organism>
<dbReference type="EMBL" id="JAOPGA020001514">
    <property type="protein sequence ID" value="KAL0489084.1"/>
    <property type="molecule type" value="Genomic_DNA"/>
</dbReference>
<protein>
    <submittedName>
        <fullName evidence="2">Inositol phosphoceramide mannosyltransferase</fullName>
    </submittedName>
</protein>
<evidence type="ECO:0000256" key="1">
    <source>
        <dbReference type="ARBA" id="ARBA00022679"/>
    </source>
</evidence>
<name>A0AAW2ZI88_9EUKA</name>
<evidence type="ECO:0000313" key="2">
    <source>
        <dbReference type="EMBL" id="KAL0489084.1"/>
    </source>
</evidence>
<dbReference type="InterPro" id="IPR029044">
    <property type="entry name" value="Nucleotide-diphossugar_trans"/>
</dbReference>
<dbReference type="InterPro" id="IPR007577">
    <property type="entry name" value="GlycoTrfase_DXD_sugar-bd_CS"/>
</dbReference>